<dbReference type="Proteomes" id="UP000515728">
    <property type="component" value="Chromosome"/>
</dbReference>
<accession>A0A7G7MIY5</accession>
<keyword evidence="5" id="KW-1185">Reference proteome</keyword>
<sequence length="146" mass="16195">MKVADVLRSKGRVVETVQSWTPVSAAIQRLVGPPAIGALVVSDDGHGRVDGILTERDILRGLHRAGPAMTDRAVAEFMSRHVPTCTDEDTLTQVMAEMTRSRHRHMPVTDDGVLCGLISIGDVVRHRVDEMRMETDVLRDLYLARR</sequence>
<evidence type="ECO:0000313" key="5">
    <source>
        <dbReference type="Proteomes" id="UP000515728"/>
    </source>
</evidence>
<evidence type="ECO:0000256" key="2">
    <source>
        <dbReference type="PROSITE-ProRule" id="PRU00703"/>
    </source>
</evidence>
<evidence type="ECO:0000259" key="3">
    <source>
        <dbReference type="PROSITE" id="PS51371"/>
    </source>
</evidence>
<keyword evidence="1 2" id="KW-0129">CBS domain</keyword>
<feature type="domain" description="CBS" evidence="3">
    <location>
        <begin position="8"/>
        <end position="69"/>
    </location>
</feature>
<reference evidence="4 5" key="1">
    <citation type="submission" date="2020-08" db="EMBL/GenBank/DDBJ databases">
        <authorList>
            <person name="Mo P."/>
        </authorList>
    </citation>
    <scope>NUCLEOTIDE SEQUENCE [LARGE SCALE GENOMIC DNA]</scope>
    <source>
        <strain evidence="4 5">CGMCC 4.1532</strain>
    </source>
</reference>
<dbReference type="KEGG" id="ppel:H6H00_01365"/>
<dbReference type="PROSITE" id="PS51371">
    <property type="entry name" value="CBS"/>
    <property type="match status" value="2"/>
</dbReference>
<organism evidence="4 5">
    <name type="scientific">Pseudonocardia petroleophila</name>
    <dbReference type="NCBI Taxonomy" id="37331"/>
    <lineage>
        <taxon>Bacteria</taxon>
        <taxon>Bacillati</taxon>
        <taxon>Actinomycetota</taxon>
        <taxon>Actinomycetes</taxon>
        <taxon>Pseudonocardiales</taxon>
        <taxon>Pseudonocardiaceae</taxon>
        <taxon>Pseudonocardia</taxon>
    </lineage>
</organism>
<dbReference type="PANTHER" id="PTHR43080">
    <property type="entry name" value="CBS DOMAIN-CONTAINING PROTEIN CBSX3, MITOCHONDRIAL"/>
    <property type="match status" value="1"/>
</dbReference>
<name>A0A7G7MIY5_9PSEU</name>
<dbReference type="InterPro" id="IPR044725">
    <property type="entry name" value="CBSX3_CBS_dom"/>
</dbReference>
<evidence type="ECO:0000256" key="1">
    <source>
        <dbReference type="ARBA" id="ARBA00023122"/>
    </source>
</evidence>
<dbReference type="SUPFAM" id="SSF54631">
    <property type="entry name" value="CBS-domain pair"/>
    <property type="match status" value="1"/>
</dbReference>
<feature type="domain" description="CBS" evidence="3">
    <location>
        <begin position="78"/>
        <end position="135"/>
    </location>
</feature>
<dbReference type="AlphaFoldDB" id="A0A7G7MIY5"/>
<dbReference type="InterPro" id="IPR051257">
    <property type="entry name" value="Diverse_CBS-Domain"/>
</dbReference>
<dbReference type="InterPro" id="IPR046342">
    <property type="entry name" value="CBS_dom_sf"/>
</dbReference>
<protein>
    <submittedName>
        <fullName evidence="4">CBS domain-containing protein</fullName>
    </submittedName>
</protein>
<proteinExistence type="predicted"/>
<dbReference type="SMART" id="SM00116">
    <property type="entry name" value="CBS"/>
    <property type="match status" value="2"/>
</dbReference>
<dbReference type="InterPro" id="IPR000644">
    <property type="entry name" value="CBS_dom"/>
</dbReference>
<dbReference type="Gene3D" id="3.10.580.10">
    <property type="entry name" value="CBS-domain"/>
    <property type="match status" value="1"/>
</dbReference>
<dbReference type="CDD" id="cd04623">
    <property type="entry name" value="CBS_pair_bac_euk"/>
    <property type="match status" value="1"/>
</dbReference>
<dbReference type="RefSeq" id="WP_185719575.1">
    <property type="nucleotide sequence ID" value="NZ_BAAAWI010000001.1"/>
</dbReference>
<dbReference type="EMBL" id="CP060131">
    <property type="protein sequence ID" value="QNG52746.1"/>
    <property type="molecule type" value="Genomic_DNA"/>
</dbReference>
<dbReference type="PANTHER" id="PTHR43080:SF2">
    <property type="entry name" value="CBS DOMAIN-CONTAINING PROTEIN"/>
    <property type="match status" value="1"/>
</dbReference>
<gene>
    <name evidence="4" type="ORF">H6H00_01365</name>
</gene>
<evidence type="ECO:0000313" key="4">
    <source>
        <dbReference type="EMBL" id="QNG52746.1"/>
    </source>
</evidence>
<dbReference type="Pfam" id="PF00571">
    <property type="entry name" value="CBS"/>
    <property type="match status" value="2"/>
</dbReference>